<dbReference type="AlphaFoldDB" id="A0A9N9FNP1"/>
<dbReference type="Gene3D" id="3.80.10.10">
    <property type="entry name" value="Ribonuclease Inhibitor"/>
    <property type="match status" value="1"/>
</dbReference>
<dbReference type="Proteomes" id="UP000789570">
    <property type="component" value="Unassembled WGS sequence"/>
</dbReference>
<comment type="caution">
    <text evidence="1">The sequence shown here is derived from an EMBL/GenBank/DDBJ whole genome shotgun (WGS) entry which is preliminary data.</text>
</comment>
<evidence type="ECO:0000313" key="2">
    <source>
        <dbReference type="Proteomes" id="UP000789570"/>
    </source>
</evidence>
<dbReference type="InterPro" id="IPR036047">
    <property type="entry name" value="F-box-like_dom_sf"/>
</dbReference>
<dbReference type="SUPFAM" id="SSF81383">
    <property type="entry name" value="F-box domain"/>
    <property type="match status" value="1"/>
</dbReference>
<evidence type="ECO:0000313" key="1">
    <source>
        <dbReference type="EMBL" id="CAG8545730.1"/>
    </source>
</evidence>
<sequence>MSSKLPPECLQMIFKLFEDDLKSLHSCLLVDRYWCVCVVSTLWRRPFELVSRPSSGKLIETYTHFFDEESKKLLSPHNIIIKPEPIVFDYPFFIRSIQYHNVYDFSSVWLHEADCQGQQKLSSSDDRTNLLRAFSKELIKLFLKYNAVKDLSFNVIRFLDVPYLPDNLKIHNFRPPTVPLRDNRVKEYLSPFHYDILAIIRDSKPFLTNLQRLEIGVNESDANVMKLLGSSTKNLKTLEFRFSSESTDHPFDFEPNIDYMVHRLIRNQKCIKKVVICQGTLHTPTIILSLGCHVKTLTELTFDKVNFDFIRSAHLIFETISSCCKLEKLTITNCPGLTKEVISPLNNANFGHLNTFTFIKFYDPMDDIRSILTRTPQMVDQMEPLASLISGTNHNLQVLRIGLSSIHGRRLPLNFSGTTFPTERIMNVLSLSCPNLSLLEIHIRRITFPQVLNLLNSTNQLSRLIFSAESDLTNDEDFWRRLSMHIPTSLQDLTININLVFFLVTLHRLFERLQCNLEILQFPMSTFINDEYLCIIVQYANRMGTMKRLVLPNDNKVTSRGLSNALQVIEEITYIDENE</sequence>
<keyword evidence="2" id="KW-1185">Reference proteome</keyword>
<name>A0A9N9FNP1_9GLOM</name>
<protein>
    <submittedName>
        <fullName evidence="1">2660_t:CDS:1</fullName>
    </submittedName>
</protein>
<proteinExistence type="predicted"/>
<dbReference type="OrthoDB" id="2311371at2759"/>
<organism evidence="1 2">
    <name type="scientific">Funneliformis caledonium</name>
    <dbReference type="NCBI Taxonomy" id="1117310"/>
    <lineage>
        <taxon>Eukaryota</taxon>
        <taxon>Fungi</taxon>
        <taxon>Fungi incertae sedis</taxon>
        <taxon>Mucoromycota</taxon>
        <taxon>Glomeromycotina</taxon>
        <taxon>Glomeromycetes</taxon>
        <taxon>Glomerales</taxon>
        <taxon>Glomeraceae</taxon>
        <taxon>Funneliformis</taxon>
    </lineage>
</organism>
<dbReference type="SUPFAM" id="SSF52047">
    <property type="entry name" value="RNI-like"/>
    <property type="match status" value="1"/>
</dbReference>
<dbReference type="InterPro" id="IPR032675">
    <property type="entry name" value="LRR_dom_sf"/>
</dbReference>
<reference evidence="1" key="1">
    <citation type="submission" date="2021-06" db="EMBL/GenBank/DDBJ databases">
        <authorList>
            <person name="Kallberg Y."/>
            <person name="Tangrot J."/>
            <person name="Rosling A."/>
        </authorList>
    </citation>
    <scope>NUCLEOTIDE SEQUENCE</scope>
    <source>
        <strain evidence="1">UK204</strain>
    </source>
</reference>
<accession>A0A9N9FNP1</accession>
<dbReference type="EMBL" id="CAJVPQ010001321">
    <property type="protein sequence ID" value="CAG8545730.1"/>
    <property type="molecule type" value="Genomic_DNA"/>
</dbReference>
<gene>
    <name evidence="1" type="ORF">FCALED_LOCUS5865</name>
</gene>